<reference evidence="5" key="1">
    <citation type="submission" date="2018-09" db="EMBL/GenBank/DDBJ databases">
        <authorList>
            <person name="Livingstone P.G."/>
            <person name="Whitworth D.E."/>
        </authorList>
    </citation>
    <scope>NUCLEOTIDE SEQUENCE [LARGE SCALE GENOMIC DNA]</scope>
    <source>
        <strain evidence="5">CA043D</strain>
    </source>
</reference>
<dbReference type="InterPro" id="IPR002509">
    <property type="entry name" value="NODB_dom"/>
</dbReference>
<dbReference type="Gene3D" id="3.20.20.370">
    <property type="entry name" value="Glycoside hydrolase/deacetylase"/>
    <property type="match status" value="1"/>
</dbReference>
<evidence type="ECO:0000256" key="2">
    <source>
        <dbReference type="SAM" id="MobiDB-lite"/>
    </source>
</evidence>
<dbReference type="Pfam" id="PF01522">
    <property type="entry name" value="Polysacc_deac_1"/>
    <property type="match status" value="1"/>
</dbReference>
<sequence length="175" mass="19010">MPPFFRAPRPVRALELSLLVIPLLMTLACQGSGPEDALEQQSPRLVLEPGQLVVSLTFDDARASQVNAASLLEARGLRGTFFVSSGRLGIPGYLTLDQIRRFQAAGHEVGGHTVSHVQLPTLDVDSQRRQVCDDRVALMNAGLRVTSKAAHARGSMQPTRAGRTPAHPHERLHAR</sequence>
<dbReference type="AlphaFoldDB" id="A0A3A8KXD4"/>
<dbReference type="PROSITE" id="PS51257">
    <property type="entry name" value="PROKAR_LIPOPROTEIN"/>
    <property type="match status" value="1"/>
</dbReference>
<dbReference type="InterPro" id="IPR051398">
    <property type="entry name" value="Polysacch_Deacetylase"/>
</dbReference>
<evidence type="ECO:0000256" key="1">
    <source>
        <dbReference type="ARBA" id="ARBA00022729"/>
    </source>
</evidence>
<keyword evidence="5" id="KW-1185">Reference proteome</keyword>
<dbReference type="EMBL" id="RAWE01000009">
    <property type="protein sequence ID" value="RKH06664.1"/>
    <property type="molecule type" value="Genomic_DNA"/>
</dbReference>
<dbReference type="OrthoDB" id="2795102at2"/>
<proteinExistence type="predicted"/>
<dbReference type="InterPro" id="IPR011330">
    <property type="entry name" value="Glyco_hydro/deAcase_b/a-brl"/>
</dbReference>
<evidence type="ECO:0000313" key="4">
    <source>
        <dbReference type="EMBL" id="RKH06664.1"/>
    </source>
</evidence>
<protein>
    <recommendedName>
        <fullName evidence="3">NodB homology domain-containing protein</fullName>
    </recommendedName>
</protein>
<evidence type="ECO:0000313" key="5">
    <source>
        <dbReference type="Proteomes" id="UP000268313"/>
    </source>
</evidence>
<comment type="caution">
    <text evidence="4">The sequence shown here is derived from an EMBL/GenBank/DDBJ whole genome shotgun (WGS) entry which is preliminary data.</text>
</comment>
<feature type="region of interest" description="Disordered" evidence="2">
    <location>
        <begin position="148"/>
        <end position="175"/>
    </location>
</feature>
<evidence type="ECO:0000259" key="3">
    <source>
        <dbReference type="PROSITE" id="PS51677"/>
    </source>
</evidence>
<dbReference type="RefSeq" id="WP_120601249.1">
    <property type="nucleotide sequence ID" value="NZ_JABFJX010000025.1"/>
</dbReference>
<organism evidence="4 5">
    <name type="scientific">Corallococcus carmarthensis</name>
    <dbReference type="NCBI Taxonomy" id="2316728"/>
    <lineage>
        <taxon>Bacteria</taxon>
        <taxon>Pseudomonadati</taxon>
        <taxon>Myxococcota</taxon>
        <taxon>Myxococcia</taxon>
        <taxon>Myxococcales</taxon>
        <taxon>Cystobacterineae</taxon>
        <taxon>Myxococcaceae</taxon>
        <taxon>Corallococcus</taxon>
    </lineage>
</organism>
<gene>
    <name evidence="4" type="ORF">D7X32_04490</name>
</gene>
<name>A0A3A8KXD4_9BACT</name>
<dbReference type="GO" id="GO:0016810">
    <property type="term" value="F:hydrolase activity, acting on carbon-nitrogen (but not peptide) bonds"/>
    <property type="evidence" value="ECO:0007669"/>
    <property type="project" value="InterPro"/>
</dbReference>
<dbReference type="Proteomes" id="UP000268313">
    <property type="component" value="Unassembled WGS sequence"/>
</dbReference>
<dbReference type="SUPFAM" id="SSF88713">
    <property type="entry name" value="Glycoside hydrolase/deacetylase"/>
    <property type="match status" value="1"/>
</dbReference>
<dbReference type="PANTHER" id="PTHR34216">
    <property type="match status" value="1"/>
</dbReference>
<dbReference type="PANTHER" id="PTHR34216:SF11">
    <property type="entry name" value="CHITOOLIGOSACCHARIDE DEACETYLASE"/>
    <property type="match status" value="1"/>
</dbReference>
<dbReference type="PROSITE" id="PS51677">
    <property type="entry name" value="NODB"/>
    <property type="match status" value="1"/>
</dbReference>
<accession>A0A3A8KXD4</accession>
<dbReference type="GO" id="GO:0005975">
    <property type="term" value="P:carbohydrate metabolic process"/>
    <property type="evidence" value="ECO:0007669"/>
    <property type="project" value="InterPro"/>
</dbReference>
<keyword evidence="1" id="KW-0732">Signal</keyword>
<feature type="domain" description="NodB homology" evidence="3">
    <location>
        <begin position="52"/>
        <end position="175"/>
    </location>
</feature>